<dbReference type="EMBL" id="NFZW01000007">
    <property type="protein sequence ID" value="RFA37480.1"/>
    <property type="molecule type" value="Genomic_DNA"/>
</dbReference>
<evidence type="ECO:0000256" key="13">
    <source>
        <dbReference type="ARBA" id="ARBA00030948"/>
    </source>
</evidence>
<evidence type="ECO:0000256" key="5">
    <source>
        <dbReference type="ARBA" id="ARBA00022475"/>
    </source>
</evidence>
<dbReference type="Proteomes" id="UP000256763">
    <property type="component" value="Unassembled WGS sequence"/>
</dbReference>
<evidence type="ECO:0000256" key="6">
    <source>
        <dbReference type="ARBA" id="ARBA00022519"/>
    </source>
</evidence>
<evidence type="ECO:0000256" key="1">
    <source>
        <dbReference type="ARBA" id="ARBA00003280"/>
    </source>
</evidence>
<evidence type="ECO:0000256" key="3">
    <source>
        <dbReference type="ARBA" id="ARBA00010358"/>
    </source>
</evidence>
<sequence>MSTLARHGKARLLVTCGVLLAIAITAVLLVLLRQGGDSQADRPSTEVTTATREVQPPKDAASLSATAAATSGQSLREKPAEAPAPGELFAKDDALWRQFKLDPMGDLALETTTRFAIERLLSQLPSQGDEAGLTRLQQMVLDNERLSDPVAEQLAALLGDYYRYQQANDALMAEIDNVDSLGALEQLIDRQAQLRRTHLGERVADAFFAEEQARARYQLERMRLEADTAQQGTENQPPRSTEDTWEERYRAFAQEKAAILNAGLSETDQEEQLTRLLETHYQAHERDAARAYARYRKQQARNAP</sequence>
<dbReference type="RefSeq" id="WP_116347741.1">
    <property type="nucleotide sequence ID" value="NZ_NFZW01000007.1"/>
</dbReference>
<comment type="function">
    <text evidence="1">May be involved in the folding of the extracellular lipase during its passage through the periplasm.</text>
</comment>
<keyword evidence="9 17" id="KW-1133">Transmembrane helix</keyword>
<protein>
    <recommendedName>
        <fullName evidence="4">Lipase chaperone</fullName>
    </recommendedName>
    <alternativeName>
        <fullName evidence="15">Lipase foldase</fullName>
    </alternativeName>
    <alternativeName>
        <fullName evidence="13">Lipase helper protein</fullName>
    </alternativeName>
    <alternativeName>
        <fullName evidence="14">Lipase modulator</fullName>
    </alternativeName>
</protein>
<dbReference type="SUPFAM" id="SSF158855">
    <property type="entry name" value="Lipase chaperone-like"/>
    <property type="match status" value="1"/>
</dbReference>
<dbReference type="GO" id="GO:0016042">
    <property type="term" value="P:lipid catabolic process"/>
    <property type="evidence" value="ECO:0007669"/>
    <property type="project" value="UniProtKB-KW"/>
</dbReference>
<keyword evidence="10" id="KW-0443">Lipid metabolism</keyword>
<keyword evidence="11 17" id="KW-0472">Membrane</keyword>
<evidence type="ECO:0000313" key="18">
    <source>
        <dbReference type="EMBL" id="RFA37480.1"/>
    </source>
</evidence>
<evidence type="ECO:0000256" key="12">
    <source>
        <dbReference type="ARBA" id="ARBA00023186"/>
    </source>
</evidence>
<dbReference type="GO" id="GO:0005886">
    <property type="term" value="C:plasma membrane"/>
    <property type="evidence" value="ECO:0007669"/>
    <property type="project" value="UniProtKB-SubCell"/>
</dbReference>
<dbReference type="InterPro" id="IPR004961">
    <property type="entry name" value="Lipase_chaperone"/>
</dbReference>
<evidence type="ECO:0000256" key="7">
    <source>
        <dbReference type="ARBA" id="ARBA00022692"/>
    </source>
</evidence>
<name>A0A3E0WWU7_9GAMM</name>
<feature type="transmembrane region" description="Helical" evidence="17">
    <location>
        <begin position="12"/>
        <end position="32"/>
    </location>
</feature>
<keyword evidence="12" id="KW-0143">Chaperone</keyword>
<keyword evidence="8" id="KW-0442">Lipid degradation</keyword>
<dbReference type="GO" id="GO:0006457">
    <property type="term" value="P:protein folding"/>
    <property type="evidence" value="ECO:0007669"/>
    <property type="project" value="InterPro"/>
</dbReference>
<evidence type="ECO:0000256" key="16">
    <source>
        <dbReference type="SAM" id="MobiDB-lite"/>
    </source>
</evidence>
<organism evidence="18 19">
    <name type="scientific">Alkalilimnicola ehrlichii</name>
    <dbReference type="NCBI Taxonomy" id="351052"/>
    <lineage>
        <taxon>Bacteria</taxon>
        <taxon>Pseudomonadati</taxon>
        <taxon>Pseudomonadota</taxon>
        <taxon>Gammaproteobacteria</taxon>
        <taxon>Chromatiales</taxon>
        <taxon>Ectothiorhodospiraceae</taxon>
        <taxon>Alkalilimnicola</taxon>
    </lineage>
</organism>
<comment type="caution">
    <text evidence="18">The sequence shown here is derived from an EMBL/GenBank/DDBJ whole genome shotgun (WGS) entry which is preliminary data.</text>
</comment>
<feature type="region of interest" description="Disordered" evidence="16">
    <location>
        <begin position="37"/>
        <end position="62"/>
    </location>
</feature>
<accession>A0A3E0WWU7</accession>
<gene>
    <name evidence="18" type="ORF">CAL65_09360</name>
</gene>
<keyword evidence="7 17" id="KW-0812">Transmembrane</keyword>
<evidence type="ECO:0000256" key="10">
    <source>
        <dbReference type="ARBA" id="ARBA00023098"/>
    </source>
</evidence>
<dbReference type="AlphaFoldDB" id="A0A3E0WWU7"/>
<dbReference type="Pfam" id="PF03280">
    <property type="entry name" value="Lipase_chap"/>
    <property type="match status" value="1"/>
</dbReference>
<proteinExistence type="inferred from homology"/>
<evidence type="ECO:0000256" key="15">
    <source>
        <dbReference type="ARBA" id="ARBA00033028"/>
    </source>
</evidence>
<comment type="subcellular location">
    <subcellularLocation>
        <location evidence="2">Cell inner membrane</location>
        <topology evidence="2">Single-pass membrane protein</topology>
        <orientation evidence="2">Periplasmic side</orientation>
    </subcellularLocation>
</comment>
<evidence type="ECO:0000313" key="19">
    <source>
        <dbReference type="Proteomes" id="UP000256763"/>
    </source>
</evidence>
<dbReference type="GO" id="GO:0051082">
    <property type="term" value="F:unfolded protein binding"/>
    <property type="evidence" value="ECO:0007669"/>
    <property type="project" value="InterPro"/>
</dbReference>
<keyword evidence="6" id="KW-0997">Cell inner membrane</keyword>
<evidence type="ECO:0000256" key="11">
    <source>
        <dbReference type="ARBA" id="ARBA00023136"/>
    </source>
</evidence>
<evidence type="ECO:0000256" key="17">
    <source>
        <dbReference type="SAM" id="Phobius"/>
    </source>
</evidence>
<comment type="similarity">
    <text evidence="3">Belongs to the lipase chaperone family.</text>
</comment>
<evidence type="ECO:0000256" key="2">
    <source>
        <dbReference type="ARBA" id="ARBA00004383"/>
    </source>
</evidence>
<evidence type="ECO:0000256" key="9">
    <source>
        <dbReference type="ARBA" id="ARBA00022989"/>
    </source>
</evidence>
<keyword evidence="5" id="KW-1003">Cell membrane</keyword>
<reference evidence="19" key="1">
    <citation type="submission" date="2017-05" db="EMBL/GenBank/DDBJ databases">
        <authorList>
            <person name="Sharma S."/>
            <person name="Sidhu C."/>
            <person name="Pinnaka A.K."/>
        </authorList>
    </citation>
    <scope>NUCLEOTIDE SEQUENCE [LARGE SCALE GENOMIC DNA]</scope>
    <source>
        <strain evidence="19">AK93</strain>
    </source>
</reference>
<keyword evidence="19" id="KW-1185">Reference proteome</keyword>
<evidence type="ECO:0000256" key="14">
    <source>
        <dbReference type="ARBA" id="ARBA00031542"/>
    </source>
</evidence>
<evidence type="ECO:0000256" key="8">
    <source>
        <dbReference type="ARBA" id="ARBA00022963"/>
    </source>
</evidence>
<evidence type="ECO:0000256" key="4">
    <source>
        <dbReference type="ARBA" id="ARBA00019692"/>
    </source>
</evidence>